<evidence type="ECO:0000313" key="1">
    <source>
        <dbReference type="EMBL" id="MBE9069117.1"/>
    </source>
</evidence>
<name>A0A928ZX84_LEPEC</name>
<dbReference type="RefSeq" id="WP_193995035.1">
    <property type="nucleotide sequence ID" value="NZ_JADEXP010000237.1"/>
</dbReference>
<protein>
    <recommendedName>
        <fullName evidence="3">SCP2 domain-containing protein</fullName>
    </recommendedName>
</protein>
<comment type="caution">
    <text evidence="1">The sequence shown here is derived from an EMBL/GenBank/DDBJ whole genome shotgun (WGS) entry which is preliminary data.</text>
</comment>
<proteinExistence type="predicted"/>
<gene>
    <name evidence="1" type="ORF">IQ260_20940</name>
</gene>
<dbReference type="Proteomes" id="UP000615026">
    <property type="component" value="Unassembled WGS sequence"/>
</dbReference>
<accession>A0A928ZX84</accession>
<organism evidence="1 2">
    <name type="scientific">Leptolyngbya cf. ectocarpi LEGE 11479</name>
    <dbReference type="NCBI Taxonomy" id="1828722"/>
    <lineage>
        <taxon>Bacteria</taxon>
        <taxon>Bacillati</taxon>
        <taxon>Cyanobacteriota</taxon>
        <taxon>Cyanophyceae</taxon>
        <taxon>Leptolyngbyales</taxon>
        <taxon>Leptolyngbyaceae</taxon>
        <taxon>Leptolyngbya group</taxon>
        <taxon>Leptolyngbya</taxon>
    </lineage>
</organism>
<dbReference type="EMBL" id="JADEXP010000237">
    <property type="protein sequence ID" value="MBE9069117.1"/>
    <property type="molecule type" value="Genomic_DNA"/>
</dbReference>
<reference evidence="1" key="1">
    <citation type="submission" date="2020-10" db="EMBL/GenBank/DDBJ databases">
        <authorList>
            <person name="Castelo-Branco R."/>
            <person name="Eusebio N."/>
            <person name="Adriana R."/>
            <person name="Vieira A."/>
            <person name="Brugerolle De Fraissinette N."/>
            <person name="Rezende De Castro R."/>
            <person name="Schneider M.P."/>
            <person name="Vasconcelos V."/>
            <person name="Leao P.N."/>
        </authorList>
    </citation>
    <scope>NUCLEOTIDE SEQUENCE</scope>
    <source>
        <strain evidence="1">LEGE 11479</strain>
    </source>
</reference>
<dbReference type="AlphaFoldDB" id="A0A928ZX84"/>
<evidence type="ECO:0008006" key="3">
    <source>
        <dbReference type="Google" id="ProtNLM"/>
    </source>
</evidence>
<keyword evidence="2" id="KW-1185">Reference proteome</keyword>
<sequence>MKPWQIAIDEKELRNNLDENQRKILDQGSKLSSAERIEGIKILLELKETYWKTVGEKNPFVIQFCITDEPSESWYVKVDKEGGLAAQGTYSSEKPPTVTWTSDFADLERTFQGIVPAKLDIVGDRNILKTFFAALYQSSPYSS</sequence>
<evidence type="ECO:0000313" key="2">
    <source>
        <dbReference type="Proteomes" id="UP000615026"/>
    </source>
</evidence>